<dbReference type="InterPro" id="IPR010770">
    <property type="entry name" value="Ecd"/>
</dbReference>
<gene>
    <name evidence="1" type="ORF">NEOLI_004614</name>
</gene>
<keyword evidence="2" id="KW-1185">Reference proteome</keyword>
<accession>A0A1U7LS92</accession>
<proteinExistence type="predicted"/>
<dbReference type="AlphaFoldDB" id="A0A1U7LS92"/>
<dbReference type="PANTHER" id="PTHR13060">
    <property type="entry name" value="SGT1 PROTEIN HSGT1 SUPPRESSOR OF GCR2"/>
    <property type="match status" value="1"/>
</dbReference>
<dbReference type="GO" id="GO:0005634">
    <property type="term" value="C:nucleus"/>
    <property type="evidence" value="ECO:0007669"/>
    <property type="project" value="TreeGrafter"/>
</dbReference>
<organism evidence="1 2">
    <name type="scientific">Neolecta irregularis (strain DAH-3)</name>
    <dbReference type="NCBI Taxonomy" id="1198029"/>
    <lineage>
        <taxon>Eukaryota</taxon>
        <taxon>Fungi</taxon>
        <taxon>Dikarya</taxon>
        <taxon>Ascomycota</taxon>
        <taxon>Taphrinomycotina</taxon>
        <taxon>Neolectales</taxon>
        <taxon>Neolectaceae</taxon>
        <taxon>Neolecta</taxon>
    </lineage>
</organism>
<dbReference type="OrthoDB" id="27237at2759"/>
<evidence type="ECO:0000313" key="1">
    <source>
        <dbReference type="EMBL" id="OLL25514.1"/>
    </source>
</evidence>
<comment type="caution">
    <text evidence="1">The sequence shown here is derived from an EMBL/GenBank/DDBJ whole genome shotgun (WGS) entry which is preliminary data.</text>
</comment>
<sequence length="157" mass="17769">MNGSSYIYYAQSLKSTKILLSDGHFLLIEAAFELPNWIDPDVADNRLWINDGKLLLIPPAYDKQESALLSREDALSILENEPIDNFVVSEKLQMAAFKAIEGLPRTIDENCHHALVYLPRSVAAILHQDRKLISPAVDAFYLRDSSSLKAFYKFVQN</sequence>
<dbReference type="STRING" id="1198029.A0A1U7LS92"/>
<dbReference type="PANTHER" id="PTHR13060:SF0">
    <property type="entry name" value="PROTEIN ECDYSONELESS HOMOLOG"/>
    <property type="match status" value="1"/>
</dbReference>
<evidence type="ECO:0000313" key="2">
    <source>
        <dbReference type="Proteomes" id="UP000186594"/>
    </source>
</evidence>
<dbReference type="Pfam" id="PF07093">
    <property type="entry name" value="SGT1"/>
    <property type="match status" value="1"/>
</dbReference>
<dbReference type="EMBL" id="LXFE01000386">
    <property type="protein sequence ID" value="OLL25514.1"/>
    <property type="molecule type" value="Genomic_DNA"/>
</dbReference>
<protein>
    <submittedName>
        <fullName evidence="1">Protein ecdysoneless</fullName>
    </submittedName>
</protein>
<dbReference type="Proteomes" id="UP000186594">
    <property type="component" value="Unassembled WGS sequence"/>
</dbReference>
<reference evidence="1 2" key="1">
    <citation type="submission" date="2016-04" db="EMBL/GenBank/DDBJ databases">
        <title>Evolutionary innovation and constraint leading to complex multicellularity in the Ascomycota.</title>
        <authorList>
            <person name="Cisse O."/>
            <person name="Nguyen A."/>
            <person name="Hewitt D.A."/>
            <person name="Jedd G."/>
            <person name="Stajich J.E."/>
        </authorList>
    </citation>
    <scope>NUCLEOTIDE SEQUENCE [LARGE SCALE GENOMIC DNA]</scope>
    <source>
        <strain evidence="1 2">DAH-3</strain>
    </source>
</reference>
<name>A0A1U7LS92_NEOID</name>